<dbReference type="Proteomes" id="UP000193570">
    <property type="component" value="Unassembled WGS sequence"/>
</dbReference>
<organism evidence="9 10">
    <name type="scientific">Roseivivax jejudonensis</name>
    <dbReference type="NCBI Taxonomy" id="1529041"/>
    <lineage>
        <taxon>Bacteria</taxon>
        <taxon>Pseudomonadati</taxon>
        <taxon>Pseudomonadota</taxon>
        <taxon>Alphaproteobacteria</taxon>
        <taxon>Rhodobacterales</taxon>
        <taxon>Roseobacteraceae</taxon>
        <taxon>Roseivivax</taxon>
    </lineage>
</organism>
<keyword evidence="6 7" id="KW-0472">Membrane</keyword>
<dbReference type="GO" id="GO:0055085">
    <property type="term" value="P:transmembrane transport"/>
    <property type="evidence" value="ECO:0007669"/>
    <property type="project" value="InterPro"/>
</dbReference>
<name>A0A1X6Z116_9RHOB</name>
<dbReference type="GO" id="GO:0005886">
    <property type="term" value="C:plasma membrane"/>
    <property type="evidence" value="ECO:0007669"/>
    <property type="project" value="UniProtKB-SubCell"/>
</dbReference>
<protein>
    <submittedName>
        <fullName evidence="9">L-arabinose transport system permease protein AraQ</fullName>
    </submittedName>
</protein>
<comment type="similarity">
    <text evidence="7">Belongs to the binding-protein-dependent transport system permease family.</text>
</comment>
<dbReference type="Gene3D" id="1.10.3720.10">
    <property type="entry name" value="MetI-like"/>
    <property type="match status" value="1"/>
</dbReference>
<reference evidence="9 10" key="1">
    <citation type="submission" date="2017-03" db="EMBL/GenBank/DDBJ databases">
        <authorList>
            <person name="Afonso C.L."/>
            <person name="Miller P.J."/>
            <person name="Scott M.A."/>
            <person name="Spackman E."/>
            <person name="Goraichik I."/>
            <person name="Dimitrov K.M."/>
            <person name="Suarez D.L."/>
            <person name="Swayne D.E."/>
        </authorList>
    </citation>
    <scope>NUCLEOTIDE SEQUENCE [LARGE SCALE GENOMIC DNA]</scope>
    <source>
        <strain evidence="9 10">CECT 8625</strain>
    </source>
</reference>
<feature type="transmembrane region" description="Helical" evidence="7">
    <location>
        <begin position="283"/>
        <end position="302"/>
    </location>
</feature>
<evidence type="ECO:0000259" key="8">
    <source>
        <dbReference type="PROSITE" id="PS50928"/>
    </source>
</evidence>
<keyword evidence="4 7" id="KW-0812">Transmembrane</keyword>
<dbReference type="SUPFAM" id="SSF161098">
    <property type="entry name" value="MetI-like"/>
    <property type="match status" value="1"/>
</dbReference>
<evidence type="ECO:0000256" key="6">
    <source>
        <dbReference type="ARBA" id="ARBA00023136"/>
    </source>
</evidence>
<dbReference type="PROSITE" id="PS50928">
    <property type="entry name" value="ABC_TM1"/>
    <property type="match status" value="1"/>
</dbReference>
<dbReference type="PANTHER" id="PTHR43744:SF4">
    <property type="entry name" value="OSMOPROTECTIVE COMPOUNDS UPTAKE PERMEASE PROTEIN GGTD"/>
    <property type="match status" value="1"/>
</dbReference>
<feature type="transmembrane region" description="Helical" evidence="7">
    <location>
        <begin position="250"/>
        <end position="271"/>
    </location>
</feature>
<dbReference type="InterPro" id="IPR035906">
    <property type="entry name" value="MetI-like_sf"/>
</dbReference>
<dbReference type="EMBL" id="FWFK01000003">
    <property type="protein sequence ID" value="SLN37696.1"/>
    <property type="molecule type" value="Genomic_DNA"/>
</dbReference>
<evidence type="ECO:0000256" key="3">
    <source>
        <dbReference type="ARBA" id="ARBA00022475"/>
    </source>
</evidence>
<evidence type="ECO:0000313" key="9">
    <source>
        <dbReference type="EMBL" id="SLN37696.1"/>
    </source>
</evidence>
<feature type="transmembrane region" description="Helical" evidence="7">
    <location>
        <begin position="331"/>
        <end position="352"/>
    </location>
</feature>
<evidence type="ECO:0000256" key="1">
    <source>
        <dbReference type="ARBA" id="ARBA00004651"/>
    </source>
</evidence>
<keyword evidence="10" id="KW-1185">Reference proteome</keyword>
<comment type="subcellular location">
    <subcellularLocation>
        <location evidence="1 7">Cell membrane</location>
        <topology evidence="1 7">Multi-pass membrane protein</topology>
    </subcellularLocation>
</comment>
<feature type="domain" description="ABC transmembrane type-1" evidence="8">
    <location>
        <begin position="215"/>
        <end position="408"/>
    </location>
</feature>
<proteinExistence type="inferred from homology"/>
<evidence type="ECO:0000256" key="5">
    <source>
        <dbReference type="ARBA" id="ARBA00022989"/>
    </source>
</evidence>
<dbReference type="OrthoDB" id="9815445at2"/>
<dbReference type="AlphaFoldDB" id="A0A1X6Z116"/>
<accession>A0A1X6Z116</accession>
<dbReference type="RefSeq" id="WP_085791463.1">
    <property type="nucleotide sequence ID" value="NZ_FWFK01000003.1"/>
</dbReference>
<dbReference type="InterPro" id="IPR000515">
    <property type="entry name" value="MetI-like"/>
</dbReference>
<keyword evidence="2 7" id="KW-0813">Transport</keyword>
<feature type="transmembrane region" description="Helical" evidence="7">
    <location>
        <begin position="12"/>
        <end position="35"/>
    </location>
</feature>
<sequence>MDNIAGQKSGLSIATNLSVIALVLIWLIPTVGLLVSSFREREQISESGWWRAAFSVSQAYRVSPSADGAVQDGDRWVLEGNLFENEEGAGSGTVSGFGITSRDPSAAEPGQTYARYEVFVMEDGEQDDTNIEIAYPADGQPEFPDTDEDGNEILSDPAPVFDRALTVMENGDFRYEDVDEIDRAPSVYITAPQPPEFTLDNYEQILTSDNMDQAFMNTLTVAIPATIIPIVVAAFAAYALAWMDFAARGFMIAMVVGLLVVPLQIALVPLLTLHNQVGIGQSFLGVWLAHTAFGMPLAIYLLRNYMIGLPRDIIECAKVDGATDFQIFTRIVLPLSFPALASFAIFQFLWTWNDLLVAKVFLPSQSDSWVMTVKIADDLLGSRGGDWGILAAAAFVSIAVPLLVFFAMQKYLVRGLLAGSVK</sequence>
<evidence type="ECO:0000256" key="7">
    <source>
        <dbReference type="RuleBase" id="RU363032"/>
    </source>
</evidence>
<dbReference type="Pfam" id="PF00528">
    <property type="entry name" value="BPD_transp_1"/>
    <property type="match status" value="1"/>
</dbReference>
<evidence type="ECO:0000256" key="2">
    <source>
        <dbReference type="ARBA" id="ARBA00022448"/>
    </source>
</evidence>
<keyword evidence="5 7" id="KW-1133">Transmembrane helix</keyword>
<evidence type="ECO:0000313" key="10">
    <source>
        <dbReference type="Proteomes" id="UP000193570"/>
    </source>
</evidence>
<dbReference type="CDD" id="cd06261">
    <property type="entry name" value="TM_PBP2"/>
    <property type="match status" value="1"/>
</dbReference>
<gene>
    <name evidence="9" type="primary">araQ</name>
    <name evidence="9" type="ORF">ROJ8625_01728</name>
</gene>
<evidence type="ECO:0000256" key="4">
    <source>
        <dbReference type="ARBA" id="ARBA00022692"/>
    </source>
</evidence>
<feature type="transmembrane region" description="Helical" evidence="7">
    <location>
        <begin position="387"/>
        <end position="408"/>
    </location>
</feature>
<keyword evidence="3" id="KW-1003">Cell membrane</keyword>
<feature type="transmembrane region" description="Helical" evidence="7">
    <location>
        <begin position="221"/>
        <end position="243"/>
    </location>
</feature>
<dbReference type="PANTHER" id="PTHR43744">
    <property type="entry name" value="ABC TRANSPORTER PERMEASE PROTEIN MG189-RELATED-RELATED"/>
    <property type="match status" value="1"/>
</dbReference>